<comment type="caution">
    <text evidence="15">The sequence shown here is derived from an EMBL/GenBank/DDBJ whole genome shotgun (WGS) entry which is preliminary data.</text>
</comment>
<dbReference type="Proteomes" id="UP000077852">
    <property type="component" value="Unassembled WGS sequence"/>
</dbReference>
<dbReference type="AlphaFoldDB" id="A0AA91I8R3"/>
<evidence type="ECO:0000256" key="2">
    <source>
        <dbReference type="ARBA" id="ARBA00004870"/>
    </source>
</evidence>
<dbReference type="RefSeq" id="WP_081270372.1">
    <property type="nucleotide sequence ID" value="NZ_LVHG01000074.1"/>
</dbReference>
<dbReference type="InterPro" id="IPR027417">
    <property type="entry name" value="P-loop_NTPase"/>
</dbReference>
<evidence type="ECO:0000256" key="7">
    <source>
        <dbReference type="ARBA" id="ARBA00022679"/>
    </source>
</evidence>
<organism evidence="15 16">
    <name type="scientific">Variovorax paradoxus</name>
    <dbReference type="NCBI Taxonomy" id="34073"/>
    <lineage>
        <taxon>Bacteria</taxon>
        <taxon>Pseudomonadati</taxon>
        <taxon>Pseudomonadota</taxon>
        <taxon>Betaproteobacteria</taxon>
        <taxon>Burkholderiales</taxon>
        <taxon>Comamonadaceae</taxon>
        <taxon>Variovorax</taxon>
    </lineage>
</organism>
<evidence type="ECO:0000256" key="11">
    <source>
        <dbReference type="ARBA" id="ARBA00023098"/>
    </source>
</evidence>
<keyword evidence="14" id="KW-0812">Transmembrane</keyword>
<dbReference type="PANTHER" id="PTHR42724:SF1">
    <property type="entry name" value="TETRAACYLDISACCHARIDE 4'-KINASE, MITOCHONDRIAL-RELATED"/>
    <property type="match status" value="1"/>
</dbReference>
<comment type="function">
    <text evidence="1 13">Transfers the gamma-phosphate of ATP to the 4'-position of a tetraacyldisaccharide 1-phosphate intermediate (termed DS-1-P) to form tetraacyldisaccharide 1,4'-bis-phosphate (lipid IVA).</text>
</comment>
<dbReference type="GO" id="GO:0009245">
    <property type="term" value="P:lipid A biosynthetic process"/>
    <property type="evidence" value="ECO:0007669"/>
    <property type="project" value="UniProtKB-UniRule"/>
</dbReference>
<keyword evidence="7 13" id="KW-0808">Transferase</keyword>
<proteinExistence type="inferred from homology"/>
<keyword evidence="8 13" id="KW-0547">Nucleotide-binding</keyword>
<dbReference type="EC" id="2.7.1.130" evidence="3 13"/>
<comment type="similarity">
    <text evidence="13">Belongs to the LpxK family.</text>
</comment>
<dbReference type="GO" id="GO:0009029">
    <property type="term" value="F:lipid-A 4'-kinase activity"/>
    <property type="evidence" value="ECO:0007669"/>
    <property type="project" value="UniProtKB-UniRule"/>
</dbReference>
<evidence type="ECO:0000256" key="8">
    <source>
        <dbReference type="ARBA" id="ARBA00022741"/>
    </source>
</evidence>
<keyword evidence="9 13" id="KW-0418">Kinase</keyword>
<gene>
    <name evidence="13" type="primary">lpxK</name>
    <name evidence="15" type="ORF">A3K87_26385</name>
</gene>
<feature type="transmembrane region" description="Helical" evidence="14">
    <location>
        <begin position="25"/>
        <end position="48"/>
    </location>
</feature>
<dbReference type="EMBL" id="LVHG01000074">
    <property type="protein sequence ID" value="OAK59193.1"/>
    <property type="molecule type" value="Genomic_DNA"/>
</dbReference>
<protein>
    <recommendedName>
        <fullName evidence="4 13">Tetraacyldisaccharide 4'-kinase</fullName>
        <ecNumber evidence="3 13">2.7.1.130</ecNumber>
    </recommendedName>
    <alternativeName>
        <fullName evidence="12 13">Lipid A 4'-kinase</fullName>
    </alternativeName>
</protein>
<evidence type="ECO:0000256" key="14">
    <source>
        <dbReference type="SAM" id="Phobius"/>
    </source>
</evidence>
<dbReference type="Pfam" id="PF02606">
    <property type="entry name" value="LpxK"/>
    <property type="match status" value="1"/>
</dbReference>
<evidence type="ECO:0000256" key="13">
    <source>
        <dbReference type="HAMAP-Rule" id="MF_00409"/>
    </source>
</evidence>
<evidence type="ECO:0000256" key="6">
    <source>
        <dbReference type="ARBA" id="ARBA00022556"/>
    </source>
</evidence>
<feature type="binding site" evidence="13">
    <location>
        <begin position="70"/>
        <end position="77"/>
    </location>
    <ligand>
        <name>ATP</name>
        <dbReference type="ChEBI" id="CHEBI:30616"/>
    </ligand>
</feature>
<evidence type="ECO:0000256" key="10">
    <source>
        <dbReference type="ARBA" id="ARBA00022840"/>
    </source>
</evidence>
<keyword evidence="10 13" id="KW-0067">ATP-binding</keyword>
<keyword evidence="5 13" id="KW-0444">Lipid biosynthesis</keyword>
<dbReference type="PANTHER" id="PTHR42724">
    <property type="entry name" value="TETRAACYLDISACCHARIDE 4'-KINASE"/>
    <property type="match status" value="1"/>
</dbReference>
<accession>A0AA91I8R3</accession>
<evidence type="ECO:0000256" key="5">
    <source>
        <dbReference type="ARBA" id="ARBA00022516"/>
    </source>
</evidence>
<reference evidence="15 16" key="1">
    <citation type="submission" date="2016-03" db="EMBL/GenBank/DDBJ databases">
        <title>Genome sequence of Variovorax paradoxus KB5.</title>
        <authorList>
            <person name="Jeong H."/>
            <person name="Hong C.E."/>
            <person name="Jo S.H."/>
            <person name="Park J.M."/>
        </authorList>
    </citation>
    <scope>NUCLEOTIDE SEQUENCE [LARGE SCALE GENOMIC DNA]</scope>
    <source>
        <strain evidence="15 16">KB5</strain>
    </source>
</reference>
<keyword evidence="6 13" id="KW-0441">Lipid A biosynthesis</keyword>
<comment type="catalytic activity">
    <reaction evidence="13">
        <text>a lipid A disaccharide + ATP = a lipid IVA + ADP + H(+)</text>
        <dbReference type="Rhea" id="RHEA:67840"/>
        <dbReference type="ChEBI" id="CHEBI:15378"/>
        <dbReference type="ChEBI" id="CHEBI:30616"/>
        <dbReference type="ChEBI" id="CHEBI:176343"/>
        <dbReference type="ChEBI" id="CHEBI:176425"/>
        <dbReference type="ChEBI" id="CHEBI:456216"/>
        <dbReference type="EC" id="2.7.1.130"/>
    </reaction>
</comment>
<dbReference type="HAMAP" id="MF_00409">
    <property type="entry name" value="LpxK"/>
    <property type="match status" value="1"/>
</dbReference>
<dbReference type="SUPFAM" id="SSF52540">
    <property type="entry name" value="P-loop containing nucleoside triphosphate hydrolases"/>
    <property type="match status" value="1"/>
</dbReference>
<evidence type="ECO:0000256" key="9">
    <source>
        <dbReference type="ARBA" id="ARBA00022777"/>
    </source>
</evidence>
<dbReference type="GO" id="GO:0009244">
    <property type="term" value="P:lipopolysaccharide core region biosynthetic process"/>
    <property type="evidence" value="ECO:0007669"/>
    <property type="project" value="TreeGrafter"/>
</dbReference>
<evidence type="ECO:0000313" key="16">
    <source>
        <dbReference type="Proteomes" id="UP000077852"/>
    </source>
</evidence>
<dbReference type="NCBIfam" id="TIGR00682">
    <property type="entry name" value="lpxK"/>
    <property type="match status" value="1"/>
</dbReference>
<evidence type="ECO:0000256" key="3">
    <source>
        <dbReference type="ARBA" id="ARBA00012071"/>
    </source>
</evidence>
<keyword evidence="14" id="KW-0472">Membrane</keyword>
<keyword evidence="11 13" id="KW-0443">Lipid metabolism</keyword>
<dbReference type="GO" id="GO:0005524">
    <property type="term" value="F:ATP binding"/>
    <property type="evidence" value="ECO:0007669"/>
    <property type="project" value="UniProtKB-UniRule"/>
</dbReference>
<evidence type="ECO:0000256" key="12">
    <source>
        <dbReference type="ARBA" id="ARBA00029757"/>
    </source>
</evidence>
<sequence length="341" mass="36816">MPSEGRSSTQAPAASRLQEAWLRRGLLACLLWPLSLLYAALFAVRGWLYRLGWLRSERVPVPVIVVGNVIAGGAGKTPVVMAVVRHLRARGIQVGVVSRGYGRRTDDCREATADSDPRDVGDEPALIHHATKAPVFVARRRIEAARALLERHPGTQVIVSDDGLQHLALGRDIEICVFDDRGIGNGWRLPSGPLREAWPRRCDLVLHSGEHPAFAGGYTATRRLADYALTSEGQRVPLSTLAGKPVTALAAIARPEAFFAMLRGRGLTLAETIALPDHYDFDAWQHPAGAGGPLVCTEKDAVKLWQKAPGALAVPLLFAPAPEFFTALDAKLSSLDGYQAA</sequence>
<dbReference type="InterPro" id="IPR003758">
    <property type="entry name" value="LpxK"/>
</dbReference>
<keyword evidence="14" id="KW-1133">Transmembrane helix</keyword>
<name>A0AA91I8R3_VARPD</name>
<comment type="pathway">
    <text evidence="2 13">Glycolipid biosynthesis; lipid IV(A) biosynthesis; lipid IV(A) from (3R)-3-hydroxytetradecanoyl-[acyl-carrier-protein] and UDP-N-acetyl-alpha-D-glucosamine: step 6/6.</text>
</comment>
<evidence type="ECO:0000256" key="1">
    <source>
        <dbReference type="ARBA" id="ARBA00002274"/>
    </source>
</evidence>
<evidence type="ECO:0000313" key="15">
    <source>
        <dbReference type="EMBL" id="OAK59193.1"/>
    </source>
</evidence>
<dbReference type="GO" id="GO:0005886">
    <property type="term" value="C:plasma membrane"/>
    <property type="evidence" value="ECO:0007669"/>
    <property type="project" value="TreeGrafter"/>
</dbReference>
<evidence type="ECO:0000256" key="4">
    <source>
        <dbReference type="ARBA" id="ARBA00016436"/>
    </source>
</evidence>